<dbReference type="Proteomes" id="UP000282574">
    <property type="component" value="Unassembled WGS sequence"/>
</dbReference>
<proteinExistence type="inferred from homology"/>
<dbReference type="SUPFAM" id="SSF53187">
    <property type="entry name" value="Zn-dependent exopeptidases"/>
    <property type="match status" value="1"/>
</dbReference>
<feature type="domain" description="Peptidase M14" evidence="8">
    <location>
        <begin position="8"/>
        <end position="361"/>
    </location>
</feature>
<comment type="similarity">
    <text evidence="2 7">Belongs to the peptidase M14 family.</text>
</comment>
<name>A0AB37UR97_9CYAN</name>
<evidence type="ECO:0000256" key="6">
    <source>
        <dbReference type="ARBA" id="ARBA00023049"/>
    </source>
</evidence>
<evidence type="ECO:0000256" key="2">
    <source>
        <dbReference type="ARBA" id="ARBA00005988"/>
    </source>
</evidence>
<dbReference type="PANTHER" id="PTHR11705">
    <property type="entry name" value="PROTEASE FAMILY M14 CARBOXYPEPTIDASE A,B"/>
    <property type="match status" value="1"/>
</dbReference>
<dbReference type="PANTHER" id="PTHR11705:SF143">
    <property type="entry name" value="SLL0236 PROTEIN"/>
    <property type="match status" value="1"/>
</dbReference>
<evidence type="ECO:0000313" key="9">
    <source>
        <dbReference type="EMBL" id="RUT13954.1"/>
    </source>
</evidence>
<dbReference type="GO" id="GO:0008270">
    <property type="term" value="F:zinc ion binding"/>
    <property type="evidence" value="ECO:0007669"/>
    <property type="project" value="InterPro"/>
</dbReference>
<evidence type="ECO:0000259" key="8">
    <source>
        <dbReference type="PROSITE" id="PS52035"/>
    </source>
</evidence>
<evidence type="ECO:0000256" key="1">
    <source>
        <dbReference type="ARBA" id="ARBA00001947"/>
    </source>
</evidence>
<evidence type="ECO:0000256" key="5">
    <source>
        <dbReference type="ARBA" id="ARBA00022833"/>
    </source>
</evidence>
<dbReference type="InterPro" id="IPR000834">
    <property type="entry name" value="Peptidase_M14"/>
</dbReference>
<sequence>MPEVRFDKYYRYADLTEIVRAYAREFPQLLRLQSIGKSYEGRDIWLLTVTNFATGDDVDKPALWVDGNIHATELAPSSACLYLLQTLVTGYGTQPEIARCLDTRVFYICPRVNPDGAELALANKPKFIRSSTRPYPHQGEREDGLVMTDMDGDGRILQMRIPDPNGAWKVCPTEPRLLIPREPTETGGQYYRILPEGEIENYNGIQIDIPPPKEGLDLNRNFPSGWRQEQEQMGAGPYPASEAEVRSLVDFITSHLNITGAIAFHTFSGVILRPYSHQSDDELPTKDLRVYQRIGDKATEITQYPAVSVFHEFRYDPKDFITGAFDDWAYEHQGVFAWTVEIWSPQRQAGIKEYKFIDWYREHPFEDDLTMLRWSDEVLGGKGYIDWYPFEHPQLGQVELGGWDAMYAWSNPPPQFLEKELARFPEWLVWHLLISPQLEIYEASISHLGGSNYRIRFAVQNTGWLPTYVTERAMDKKLVRGCLCAIELPEGAKLVTGKLREDVGQLEGRAYQPSAPLRRQADSTSDRALVEWVVYAPDDGTVFKLTARHDRAGVVNCQLSAIGDQ</sequence>
<organism evidence="9 10">
    <name type="scientific">Chroococcidiopsis cubana SAG 39.79</name>
    <dbReference type="NCBI Taxonomy" id="388085"/>
    <lineage>
        <taxon>Bacteria</taxon>
        <taxon>Bacillati</taxon>
        <taxon>Cyanobacteriota</taxon>
        <taxon>Cyanophyceae</taxon>
        <taxon>Chroococcidiopsidales</taxon>
        <taxon>Chroococcidiopsidaceae</taxon>
        <taxon>Chroococcidiopsis</taxon>
    </lineage>
</organism>
<dbReference type="AlphaFoldDB" id="A0AB37UR97"/>
<dbReference type="Pfam" id="PF00246">
    <property type="entry name" value="Peptidase_M14"/>
    <property type="match status" value="1"/>
</dbReference>
<gene>
    <name evidence="9" type="ORF">DSM107010_08540</name>
</gene>
<comment type="cofactor">
    <cofactor evidence="1">
        <name>Zn(2+)</name>
        <dbReference type="ChEBI" id="CHEBI:29105"/>
    </cofactor>
</comment>
<keyword evidence="4" id="KW-0378">Hydrolase</keyword>
<keyword evidence="3" id="KW-0645">Protease</keyword>
<keyword evidence="10" id="KW-1185">Reference proteome</keyword>
<evidence type="ECO:0000256" key="7">
    <source>
        <dbReference type="PROSITE-ProRule" id="PRU01379"/>
    </source>
</evidence>
<protein>
    <submittedName>
        <fullName evidence="9">Peptidase M14</fullName>
    </submittedName>
</protein>
<dbReference type="SMART" id="SM00631">
    <property type="entry name" value="Zn_pept"/>
    <property type="match status" value="1"/>
</dbReference>
<dbReference type="EMBL" id="RSCK01000004">
    <property type="protein sequence ID" value="RUT13954.1"/>
    <property type="molecule type" value="Genomic_DNA"/>
</dbReference>
<dbReference type="GO" id="GO:0006508">
    <property type="term" value="P:proteolysis"/>
    <property type="evidence" value="ECO:0007669"/>
    <property type="project" value="UniProtKB-KW"/>
</dbReference>
<keyword evidence="5" id="KW-0862">Zinc</keyword>
<dbReference type="CDD" id="cd06905">
    <property type="entry name" value="M14-like"/>
    <property type="match status" value="1"/>
</dbReference>
<feature type="active site" description="Proton donor/acceptor" evidence="7">
    <location>
        <position position="341"/>
    </location>
</feature>
<evidence type="ECO:0000313" key="10">
    <source>
        <dbReference type="Proteomes" id="UP000282574"/>
    </source>
</evidence>
<keyword evidence="6" id="KW-0482">Metalloprotease</keyword>
<accession>A0AB37UR97</accession>
<dbReference type="PRINTS" id="PR00765">
    <property type="entry name" value="CRBOXYPTASEA"/>
</dbReference>
<comment type="caution">
    <text evidence="9">The sequence shown here is derived from an EMBL/GenBank/DDBJ whole genome shotgun (WGS) entry which is preliminary data.</text>
</comment>
<dbReference type="PROSITE" id="PS52035">
    <property type="entry name" value="PEPTIDASE_M14"/>
    <property type="match status" value="1"/>
</dbReference>
<evidence type="ECO:0000256" key="4">
    <source>
        <dbReference type="ARBA" id="ARBA00022801"/>
    </source>
</evidence>
<dbReference type="GO" id="GO:0005615">
    <property type="term" value="C:extracellular space"/>
    <property type="evidence" value="ECO:0007669"/>
    <property type="project" value="TreeGrafter"/>
</dbReference>
<reference evidence="9 10" key="1">
    <citation type="journal article" date="2019" name="Genome Biol. Evol.">
        <title>Day and night: Metabolic profiles and evolutionary relationships of six axenic non-marine cyanobacteria.</title>
        <authorList>
            <person name="Will S.E."/>
            <person name="Henke P."/>
            <person name="Boedeker C."/>
            <person name="Huang S."/>
            <person name="Brinkmann H."/>
            <person name="Rohde M."/>
            <person name="Jarek M."/>
            <person name="Friedl T."/>
            <person name="Seufert S."/>
            <person name="Schumacher M."/>
            <person name="Overmann J."/>
            <person name="Neumann-Schaal M."/>
            <person name="Petersen J."/>
        </authorList>
    </citation>
    <scope>NUCLEOTIDE SEQUENCE [LARGE SCALE GENOMIC DNA]</scope>
    <source>
        <strain evidence="9 10">SAG 39.79</strain>
    </source>
</reference>
<dbReference type="Gene3D" id="3.40.630.10">
    <property type="entry name" value="Zn peptidases"/>
    <property type="match status" value="1"/>
</dbReference>
<evidence type="ECO:0000256" key="3">
    <source>
        <dbReference type="ARBA" id="ARBA00022670"/>
    </source>
</evidence>
<dbReference type="GO" id="GO:0004181">
    <property type="term" value="F:metallocarboxypeptidase activity"/>
    <property type="evidence" value="ECO:0007669"/>
    <property type="project" value="InterPro"/>
</dbReference>
<dbReference type="RefSeq" id="WP_106168844.1">
    <property type="nucleotide sequence ID" value="NZ_JAVKZF010000002.1"/>
</dbReference>